<evidence type="ECO:0000313" key="2">
    <source>
        <dbReference type="EMBL" id="CAI2164433.1"/>
    </source>
</evidence>
<dbReference type="EMBL" id="CAMKVN010000156">
    <property type="protein sequence ID" value="CAI2164433.1"/>
    <property type="molecule type" value="Genomic_DNA"/>
</dbReference>
<keyword evidence="3" id="KW-1185">Reference proteome</keyword>
<comment type="caution">
    <text evidence="2">The sequence shown here is derived from an EMBL/GenBank/DDBJ whole genome shotgun (WGS) entry which is preliminary data.</text>
</comment>
<accession>A0A9W4WM99</accession>
<feature type="compositionally biased region" description="Polar residues" evidence="1">
    <location>
        <begin position="1"/>
        <end position="18"/>
    </location>
</feature>
<feature type="region of interest" description="Disordered" evidence="1">
    <location>
        <begin position="1"/>
        <end position="34"/>
    </location>
</feature>
<protein>
    <submittedName>
        <fullName evidence="2">13382_t:CDS:1</fullName>
    </submittedName>
</protein>
<dbReference type="AlphaFoldDB" id="A0A9W4WM99"/>
<reference evidence="2" key="1">
    <citation type="submission" date="2022-08" db="EMBL/GenBank/DDBJ databases">
        <authorList>
            <person name="Kallberg Y."/>
            <person name="Tangrot J."/>
            <person name="Rosling A."/>
        </authorList>
    </citation>
    <scope>NUCLEOTIDE SEQUENCE</scope>
    <source>
        <strain evidence="2">Wild A</strain>
    </source>
</reference>
<evidence type="ECO:0000256" key="1">
    <source>
        <dbReference type="SAM" id="MobiDB-lite"/>
    </source>
</evidence>
<organism evidence="2 3">
    <name type="scientific">Funneliformis geosporum</name>
    <dbReference type="NCBI Taxonomy" id="1117311"/>
    <lineage>
        <taxon>Eukaryota</taxon>
        <taxon>Fungi</taxon>
        <taxon>Fungi incertae sedis</taxon>
        <taxon>Mucoromycota</taxon>
        <taxon>Glomeromycotina</taxon>
        <taxon>Glomeromycetes</taxon>
        <taxon>Glomerales</taxon>
        <taxon>Glomeraceae</taxon>
        <taxon>Funneliformis</taxon>
    </lineage>
</organism>
<proteinExistence type="predicted"/>
<evidence type="ECO:0000313" key="3">
    <source>
        <dbReference type="Proteomes" id="UP001153678"/>
    </source>
</evidence>
<sequence>MQQNKSTSPKYGSHSSRVNPPAAAAGMPLKSPSKSSAAGMFICPGDSICPPMLRLLMIPFYEVCEDVGVEVDRKVAWETGSETNE</sequence>
<gene>
    <name evidence="2" type="ORF">FWILDA_LOCUS1565</name>
</gene>
<dbReference type="Proteomes" id="UP001153678">
    <property type="component" value="Unassembled WGS sequence"/>
</dbReference>
<name>A0A9W4WM99_9GLOM</name>